<reference evidence="1" key="1">
    <citation type="journal article" date="2014" name="Int. J. Syst. Evol. Microbiol.">
        <title>Complete genome sequence of Corynebacterium casei LMG S-19264T (=DSM 44701T), isolated from a smear-ripened cheese.</title>
        <authorList>
            <consortium name="US DOE Joint Genome Institute (JGI-PGF)"/>
            <person name="Walter F."/>
            <person name="Albersmeier A."/>
            <person name="Kalinowski J."/>
            <person name="Ruckert C."/>
        </authorList>
    </citation>
    <scope>NUCLEOTIDE SEQUENCE</scope>
    <source>
        <strain evidence="1">JCM 3091</strain>
    </source>
</reference>
<dbReference type="AlphaFoldDB" id="A0A8J3BPW7"/>
<dbReference type="Proteomes" id="UP000662200">
    <property type="component" value="Unassembled WGS sequence"/>
</dbReference>
<evidence type="ECO:0000313" key="1">
    <source>
        <dbReference type="EMBL" id="GGK38134.1"/>
    </source>
</evidence>
<keyword evidence="2" id="KW-1185">Reference proteome</keyword>
<comment type="caution">
    <text evidence="1">The sequence shown here is derived from an EMBL/GenBank/DDBJ whole genome shotgun (WGS) entry which is preliminary data.</text>
</comment>
<evidence type="ECO:0000313" key="2">
    <source>
        <dbReference type="Proteomes" id="UP000662200"/>
    </source>
</evidence>
<reference evidence="1" key="2">
    <citation type="submission" date="2020-09" db="EMBL/GenBank/DDBJ databases">
        <authorList>
            <person name="Sun Q."/>
            <person name="Ohkuma M."/>
        </authorList>
    </citation>
    <scope>NUCLEOTIDE SEQUENCE</scope>
    <source>
        <strain evidence="1">JCM 3091</strain>
    </source>
</reference>
<proteinExistence type="predicted"/>
<name>A0A8J3BPW7_9ACTN</name>
<dbReference type="EMBL" id="BMQC01000014">
    <property type="protein sequence ID" value="GGK38134.1"/>
    <property type="molecule type" value="Genomic_DNA"/>
</dbReference>
<gene>
    <name evidence="1" type="ORF">GCM10010124_33690</name>
</gene>
<protein>
    <submittedName>
        <fullName evidence="1">Uncharacterized protein</fullName>
    </submittedName>
</protein>
<sequence length="105" mass="11603">MTGRRWRRPPRTCPPWCPQDHRCTARHGYPSGEHRSAPIIWHTRYGAIHVAAVAPLTGSPRIEVTTVIRLDPDRYRQAARALVPTLDTAVRTVLAAASSTGAGKE</sequence>
<organism evidence="1 2">
    <name type="scientific">Pilimelia terevasa</name>
    <dbReference type="NCBI Taxonomy" id="53372"/>
    <lineage>
        <taxon>Bacteria</taxon>
        <taxon>Bacillati</taxon>
        <taxon>Actinomycetota</taxon>
        <taxon>Actinomycetes</taxon>
        <taxon>Micromonosporales</taxon>
        <taxon>Micromonosporaceae</taxon>
        <taxon>Pilimelia</taxon>
    </lineage>
</organism>
<accession>A0A8J3BPW7</accession>